<protein>
    <recommendedName>
        <fullName evidence="3">Collagen-like protein</fullName>
    </recommendedName>
</protein>
<reference evidence="2" key="1">
    <citation type="submission" date="2018-05" db="EMBL/GenBank/DDBJ databases">
        <authorList>
            <person name="Lanie J.A."/>
            <person name="Ng W.-L."/>
            <person name="Kazmierczak K.M."/>
            <person name="Andrzejewski T.M."/>
            <person name="Davidsen T.M."/>
            <person name="Wayne K.J."/>
            <person name="Tettelin H."/>
            <person name="Glass J.I."/>
            <person name="Rusch D."/>
            <person name="Podicherti R."/>
            <person name="Tsui H.-C.T."/>
            <person name="Winkler M.E."/>
        </authorList>
    </citation>
    <scope>NUCLEOTIDE SEQUENCE</scope>
</reference>
<proteinExistence type="predicted"/>
<evidence type="ECO:0000256" key="1">
    <source>
        <dbReference type="SAM" id="MobiDB-lite"/>
    </source>
</evidence>
<dbReference type="PANTHER" id="PTHR24637:SF417">
    <property type="entry name" value="COL_CUTICLE_N DOMAIN-CONTAINING PROTEIN"/>
    <property type="match status" value="1"/>
</dbReference>
<gene>
    <name evidence="2" type="ORF">METZ01_LOCUS100085</name>
</gene>
<feature type="non-terminal residue" evidence="2">
    <location>
        <position position="237"/>
    </location>
</feature>
<dbReference type="Pfam" id="PF01391">
    <property type="entry name" value="Collagen"/>
    <property type="match status" value="1"/>
</dbReference>
<evidence type="ECO:0008006" key="3">
    <source>
        <dbReference type="Google" id="ProtNLM"/>
    </source>
</evidence>
<dbReference type="AlphaFoldDB" id="A0A381W4G4"/>
<evidence type="ECO:0000313" key="2">
    <source>
        <dbReference type="EMBL" id="SVA47231.1"/>
    </source>
</evidence>
<feature type="compositionally biased region" description="Basic and acidic residues" evidence="1">
    <location>
        <begin position="200"/>
        <end position="228"/>
    </location>
</feature>
<feature type="region of interest" description="Disordered" evidence="1">
    <location>
        <begin position="110"/>
        <end position="237"/>
    </location>
</feature>
<feature type="compositionally biased region" description="Basic and acidic residues" evidence="1">
    <location>
        <begin position="121"/>
        <end position="149"/>
    </location>
</feature>
<sequence length="237" mass="25255">MAPSILSKKIEVSGHSPFDISSGVFEVQIAISETKPSEDSIKTKTFDSIWKDNFHLRVNQGKFSETCGTDSNPIPNSVFSKKSVWIIVTDQFSDIHSLFEFNILQQDTEISSEPTKTSPETGRKQITDSPEVKKPQKPTEKMQFKDRVGIRVKGTAGPPGERGDKGPRGLTGSPGDKGDKGLIGPTGDKGDKGTTGAPGDRGDKGHSGDKGSSGEKGPRGDKGDRGDKGITGPTGEK</sequence>
<feature type="compositionally biased region" description="Polar residues" evidence="1">
    <location>
        <begin position="110"/>
        <end position="120"/>
    </location>
</feature>
<name>A0A381W4G4_9ZZZZ</name>
<dbReference type="InterPro" id="IPR008160">
    <property type="entry name" value="Collagen"/>
</dbReference>
<accession>A0A381W4G4</accession>
<dbReference type="EMBL" id="UINC01010634">
    <property type="protein sequence ID" value="SVA47231.1"/>
    <property type="molecule type" value="Genomic_DNA"/>
</dbReference>
<organism evidence="2">
    <name type="scientific">marine metagenome</name>
    <dbReference type="NCBI Taxonomy" id="408172"/>
    <lineage>
        <taxon>unclassified sequences</taxon>
        <taxon>metagenomes</taxon>
        <taxon>ecological metagenomes</taxon>
    </lineage>
</organism>
<dbReference type="PANTHER" id="PTHR24637">
    <property type="entry name" value="COLLAGEN"/>
    <property type="match status" value="1"/>
</dbReference>